<reference evidence="1 2" key="1">
    <citation type="journal article" date="2019" name="ISME J.">
        <title>Candidatus Macondimonas diazotrophica, a novel gammaproteobacterial genus dominating crude-oil-contaminated coastal sediments.</title>
        <authorList>
            <person name="Karthikeyan S."/>
            <person name="Konstantinidis K."/>
        </authorList>
    </citation>
    <scope>NUCLEOTIDE SEQUENCE [LARGE SCALE GENOMIC DNA]</scope>
    <source>
        <strain evidence="1 2">KTK01</strain>
    </source>
</reference>
<dbReference type="AlphaFoldDB" id="A0A4Z0F889"/>
<accession>A0A4Z0F889</accession>
<proteinExistence type="predicted"/>
<evidence type="ECO:0000313" key="2">
    <source>
        <dbReference type="Proteomes" id="UP000297890"/>
    </source>
</evidence>
<evidence type="ECO:0000313" key="1">
    <source>
        <dbReference type="EMBL" id="TFZ81684.1"/>
    </source>
</evidence>
<comment type="caution">
    <text evidence="1">The sequence shown here is derived from an EMBL/GenBank/DDBJ whole genome shotgun (WGS) entry which is preliminary data.</text>
</comment>
<dbReference type="EMBL" id="SRIO01000017">
    <property type="protein sequence ID" value="TFZ81684.1"/>
    <property type="molecule type" value="Genomic_DNA"/>
</dbReference>
<name>A0A4Z0F889_9GAMM</name>
<organism evidence="1 2">
    <name type="scientific">Candidatus Macondimonas diazotrophica</name>
    <dbReference type="NCBI Taxonomy" id="2305248"/>
    <lineage>
        <taxon>Bacteria</taxon>
        <taxon>Pseudomonadati</taxon>
        <taxon>Pseudomonadota</taxon>
        <taxon>Gammaproteobacteria</taxon>
        <taxon>Chromatiales</taxon>
        <taxon>Ectothiorhodospiraceae</taxon>
        <taxon>Candidatus Macondimonas</taxon>
    </lineage>
</organism>
<gene>
    <name evidence="1" type="ORF">E4680_11480</name>
</gene>
<protein>
    <submittedName>
        <fullName evidence="1">Uncharacterized protein</fullName>
    </submittedName>
</protein>
<dbReference type="Proteomes" id="UP000297890">
    <property type="component" value="Unassembled WGS sequence"/>
</dbReference>
<sequence length="141" mass="16581">MNPETMAEILRQAMPYYAPFHFEFPNKGVNIYSYRMCDTLAYMAKDGLLEEEKAKEAKLEINKRLWPYSSLLEYLTETGKLRKDIEFASTNYDKKALQFWAYYIASITEAPFSIIQRLLLALHNQNLNLWNAEDILLVLEI</sequence>
<dbReference type="RefSeq" id="WP_135282561.1">
    <property type="nucleotide sequence ID" value="NZ_SRIO01000017.1"/>
</dbReference>
<keyword evidence="2" id="KW-1185">Reference proteome</keyword>